<dbReference type="STRING" id="1122180.Lokhon_00648"/>
<proteinExistence type="predicted"/>
<evidence type="ECO:0000256" key="1">
    <source>
        <dbReference type="SAM" id="Phobius"/>
    </source>
</evidence>
<dbReference type="PATRIC" id="fig|1122180.6.peg.648"/>
<dbReference type="HOGENOM" id="CLU_176840_4_1_5"/>
<dbReference type="Proteomes" id="UP000025047">
    <property type="component" value="Unassembled WGS sequence"/>
</dbReference>
<sequence>MNVLVVLIPVSLFLGGLGLLGFLWTLKSHQYEDPDGDKARILNDRWDAAPEDG</sequence>
<dbReference type="AlphaFoldDB" id="A0A017HF64"/>
<reference evidence="2 3" key="1">
    <citation type="submission" date="2013-03" db="EMBL/GenBank/DDBJ databases">
        <authorList>
            <person name="Fiebig A."/>
            <person name="Goeker M."/>
            <person name="Klenk H.-P.P."/>
        </authorList>
    </citation>
    <scope>NUCLEOTIDE SEQUENCE [LARGE SCALE GENOMIC DNA]</scope>
    <source>
        <strain evidence="2 3">DSM 17492</strain>
    </source>
</reference>
<dbReference type="PANTHER" id="PTHR41532">
    <property type="entry name" value="FIXS PROTEIN"/>
    <property type="match status" value="1"/>
</dbReference>
<dbReference type="OrthoDB" id="9802763at2"/>
<dbReference type="NCBIfam" id="TIGR00847">
    <property type="entry name" value="ccoS"/>
    <property type="match status" value="1"/>
</dbReference>
<accession>A0A017HF64</accession>
<keyword evidence="1" id="KW-0812">Transmembrane</keyword>
<dbReference type="PANTHER" id="PTHR41532:SF1">
    <property type="entry name" value="FIXS PROTEIN"/>
    <property type="match status" value="1"/>
</dbReference>
<dbReference type="InterPro" id="IPR004714">
    <property type="entry name" value="Cyt_oxidase_maturation_cbb3"/>
</dbReference>
<keyword evidence="1" id="KW-1133">Transmembrane helix</keyword>
<keyword evidence="3" id="KW-1185">Reference proteome</keyword>
<evidence type="ECO:0000313" key="2">
    <source>
        <dbReference type="EMBL" id="EYD73122.1"/>
    </source>
</evidence>
<organism evidence="2 3">
    <name type="scientific">Limimaricola hongkongensis DSM 17492</name>
    <dbReference type="NCBI Taxonomy" id="1122180"/>
    <lineage>
        <taxon>Bacteria</taxon>
        <taxon>Pseudomonadati</taxon>
        <taxon>Pseudomonadota</taxon>
        <taxon>Alphaproteobacteria</taxon>
        <taxon>Rhodobacterales</taxon>
        <taxon>Paracoccaceae</taxon>
        <taxon>Limimaricola</taxon>
    </lineage>
</organism>
<dbReference type="eggNOG" id="COG3197">
    <property type="taxonomic scope" value="Bacteria"/>
</dbReference>
<protein>
    <submittedName>
        <fullName evidence="2">RdxS protein</fullName>
    </submittedName>
</protein>
<keyword evidence="1" id="KW-0472">Membrane</keyword>
<feature type="transmembrane region" description="Helical" evidence="1">
    <location>
        <begin position="6"/>
        <end position="26"/>
    </location>
</feature>
<dbReference type="Pfam" id="PF03597">
    <property type="entry name" value="FixS"/>
    <property type="match status" value="1"/>
</dbReference>
<name>A0A017HF64_9RHOB</name>
<gene>
    <name evidence="2" type="ORF">Lokhon_00648</name>
</gene>
<dbReference type="RefSeq" id="WP_017927848.1">
    <property type="nucleotide sequence ID" value="NZ_KB822996.1"/>
</dbReference>
<comment type="caution">
    <text evidence="2">The sequence shown here is derived from an EMBL/GenBank/DDBJ whole genome shotgun (WGS) entry which is preliminary data.</text>
</comment>
<dbReference type="EMBL" id="APGJ01000003">
    <property type="protein sequence ID" value="EYD73122.1"/>
    <property type="molecule type" value="Genomic_DNA"/>
</dbReference>
<evidence type="ECO:0000313" key="3">
    <source>
        <dbReference type="Proteomes" id="UP000025047"/>
    </source>
</evidence>